<evidence type="ECO:0000256" key="1">
    <source>
        <dbReference type="SAM" id="MobiDB-lite"/>
    </source>
</evidence>
<dbReference type="InterPro" id="IPR052736">
    <property type="entry name" value="Stf3_sulfotransferase"/>
</dbReference>
<dbReference type="GO" id="GO:0016740">
    <property type="term" value="F:transferase activity"/>
    <property type="evidence" value="ECO:0007669"/>
    <property type="project" value="UniProtKB-KW"/>
</dbReference>
<dbReference type="RefSeq" id="WP_143515595.1">
    <property type="nucleotide sequence ID" value="NZ_FWFN01000003.1"/>
</dbReference>
<organism evidence="2 3">
    <name type="scientific">Pseudooceanicola marinus</name>
    <dbReference type="NCBI Taxonomy" id="396013"/>
    <lineage>
        <taxon>Bacteria</taxon>
        <taxon>Pseudomonadati</taxon>
        <taxon>Pseudomonadota</taxon>
        <taxon>Alphaproteobacteria</taxon>
        <taxon>Rhodobacterales</taxon>
        <taxon>Paracoccaceae</taxon>
        <taxon>Pseudooceanicola</taxon>
    </lineage>
</organism>
<proteinExistence type="predicted"/>
<gene>
    <name evidence="2" type="ORF">PSM7751_01564</name>
</gene>
<feature type="compositionally biased region" description="Low complexity" evidence="1">
    <location>
        <begin position="16"/>
        <end position="25"/>
    </location>
</feature>
<dbReference type="EMBL" id="FWFN01000003">
    <property type="protein sequence ID" value="SLN36371.1"/>
    <property type="molecule type" value="Genomic_DNA"/>
</dbReference>
<dbReference type="SUPFAM" id="SSF52540">
    <property type="entry name" value="P-loop containing nucleoside triphosphate hydrolases"/>
    <property type="match status" value="1"/>
</dbReference>
<dbReference type="Pfam" id="PF13469">
    <property type="entry name" value="Sulfotransfer_3"/>
    <property type="match status" value="1"/>
</dbReference>
<dbReference type="PANTHER" id="PTHR36451">
    <property type="entry name" value="PAPS-DEPENDENT SULFOTRANSFERASE STF3"/>
    <property type="match status" value="1"/>
</dbReference>
<dbReference type="AlphaFoldDB" id="A0A1X6Z238"/>
<accession>A0A1X6Z238</accession>
<evidence type="ECO:0000313" key="3">
    <source>
        <dbReference type="Proteomes" id="UP000193963"/>
    </source>
</evidence>
<dbReference type="Gene3D" id="3.40.50.300">
    <property type="entry name" value="P-loop containing nucleotide triphosphate hydrolases"/>
    <property type="match status" value="1"/>
</dbReference>
<sequence length="413" mass="47216">MKHERTGRRAGHQGLPAEAGQGAARPRPRQPTRPRDFGYSPLMPRLWHGMTWGDWRALSRGQWARCRGDLRLGLYASITALSLGNSLMHGLAQLIHGRALARTEISPDPVFVLGYWRSGTTWLHQLLSCDPRFCSPTSLQVFMPKSFLMLRHVMRPLAPLWLPGRRPMDNVALEADSSEEDEVALLVAGAPSVMRGMAFEDPRAPAMTGDIMDLPEALRADWHRRWREFLTAVQYLAPGRQLLLKSPAHTMRLAEVLRAFPQARFVHIVRDPYEIAQSNILTAEGMTATQTLRRTMPARADLEDGVFRAFRAFHEAFERDRALIPERHYTCIRYEDLRRDPKAVIKGVYDAIGLGEADALEPALDRMLSARKGYRVNEFSMDPALERRVERDWAAYFRRYGYSRRSGWITEDE</sequence>
<keyword evidence="3" id="KW-1185">Reference proteome</keyword>
<reference evidence="2 3" key="1">
    <citation type="submission" date="2017-03" db="EMBL/GenBank/DDBJ databases">
        <authorList>
            <person name="Afonso C.L."/>
            <person name="Miller P.J."/>
            <person name="Scott M.A."/>
            <person name="Spackman E."/>
            <person name="Goraichik I."/>
            <person name="Dimitrov K.M."/>
            <person name="Suarez D.L."/>
            <person name="Swayne D.E."/>
        </authorList>
    </citation>
    <scope>NUCLEOTIDE SEQUENCE [LARGE SCALE GENOMIC DNA]</scope>
    <source>
        <strain evidence="2 3">CECT 7751</strain>
    </source>
</reference>
<dbReference type="OrthoDB" id="9800698at2"/>
<protein>
    <submittedName>
        <fullName evidence="2">Sulfotransferase domain protein</fullName>
    </submittedName>
</protein>
<name>A0A1X6Z238_9RHOB</name>
<dbReference type="InterPro" id="IPR027417">
    <property type="entry name" value="P-loop_NTPase"/>
</dbReference>
<keyword evidence="2" id="KW-0808">Transferase</keyword>
<dbReference type="PANTHER" id="PTHR36451:SF1">
    <property type="entry name" value="OMEGA-HYDROXY-BETA-DIHYDROMENAQUINONE-9 SULFOTRANSFERASE STF3"/>
    <property type="match status" value="1"/>
</dbReference>
<dbReference type="Proteomes" id="UP000193963">
    <property type="component" value="Unassembled WGS sequence"/>
</dbReference>
<feature type="compositionally biased region" description="Basic residues" evidence="1">
    <location>
        <begin position="1"/>
        <end position="11"/>
    </location>
</feature>
<evidence type="ECO:0000313" key="2">
    <source>
        <dbReference type="EMBL" id="SLN36371.1"/>
    </source>
</evidence>
<feature type="region of interest" description="Disordered" evidence="1">
    <location>
        <begin position="1"/>
        <end position="38"/>
    </location>
</feature>